<name>A0AAV7E7X9_ARIFI</name>
<keyword evidence="2" id="KW-1185">Reference proteome</keyword>
<evidence type="ECO:0000313" key="1">
    <source>
        <dbReference type="EMBL" id="KAG9444952.1"/>
    </source>
</evidence>
<comment type="caution">
    <text evidence="1">The sequence shown here is derived from an EMBL/GenBank/DDBJ whole genome shotgun (WGS) entry which is preliminary data.</text>
</comment>
<sequence length="70" mass="7798">MAGLSSIWILRNHSLPSSGNGVAADNVSRSKSKKSYENWHIGVYTNINLSLHIFEAYKYALGSSMQVFCF</sequence>
<dbReference type="EMBL" id="JAINDJ010000006">
    <property type="protein sequence ID" value="KAG9444952.1"/>
    <property type="molecule type" value="Genomic_DNA"/>
</dbReference>
<evidence type="ECO:0000313" key="2">
    <source>
        <dbReference type="Proteomes" id="UP000825729"/>
    </source>
</evidence>
<dbReference type="AlphaFoldDB" id="A0AAV7E7X9"/>
<dbReference type="Proteomes" id="UP000825729">
    <property type="component" value="Unassembled WGS sequence"/>
</dbReference>
<organism evidence="1 2">
    <name type="scientific">Aristolochia fimbriata</name>
    <name type="common">White veined hardy Dutchman's pipe vine</name>
    <dbReference type="NCBI Taxonomy" id="158543"/>
    <lineage>
        <taxon>Eukaryota</taxon>
        <taxon>Viridiplantae</taxon>
        <taxon>Streptophyta</taxon>
        <taxon>Embryophyta</taxon>
        <taxon>Tracheophyta</taxon>
        <taxon>Spermatophyta</taxon>
        <taxon>Magnoliopsida</taxon>
        <taxon>Magnoliidae</taxon>
        <taxon>Piperales</taxon>
        <taxon>Aristolochiaceae</taxon>
        <taxon>Aristolochia</taxon>
    </lineage>
</organism>
<reference evidence="1 2" key="1">
    <citation type="submission" date="2021-07" db="EMBL/GenBank/DDBJ databases">
        <title>The Aristolochia fimbriata genome: insights into angiosperm evolution, floral development and chemical biosynthesis.</title>
        <authorList>
            <person name="Jiao Y."/>
        </authorList>
    </citation>
    <scope>NUCLEOTIDE SEQUENCE [LARGE SCALE GENOMIC DNA]</scope>
    <source>
        <strain evidence="1">IBCAS-2021</strain>
        <tissue evidence="1">Leaf</tissue>
    </source>
</reference>
<gene>
    <name evidence="1" type="ORF">H6P81_016292</name>
</gene>
<protein>
    <submittedName>
        <fullName evidence="1">Uncharacterized protein</fullName>
    </submittedName>
</protein>
<accession>A0AAV7E7X9</accession>
<proteinExistence type="predicted"/>